<dbReference type="SMART" id="SM00091">
    <property type="entry name" value="PAS"/>
    <property type="match status" value="2"/>
</dbReference>
<dbReference type="Gene3D" id="2.10.70.100">
    <property type="match status" value="1"/>
</dbReference>
<dbReference type="SMART" id="SM00267">
    <property type="entry name" value="GGDEF"/>
    <property type="match status" value="1"/>
</dbReference>
<dbReference type="InterPro" id="IPR035919">
    <property type="entry name" value="EAL_sf"/>
</dbReference>
<dbReference type="Pfam" id="PF00989">
    <property type="entry name" value="PAS"/>
    <property type="match status" value="1"/>
</dbReference>
<dbReference type="InterPro" id="IPR052155">
    <property type="entry name" value="Biofilm_reg_signaling"/>
</dbReference>
<dbReference type="PROSITE" id="PS50112">
    <property type="entry name" value="PAS"/>
    <property type="match status" value="1"/>
</dbReference>
<dbReference type="Gene3D" id="3.30.450.20">
    <property type="entry name" value="PAS domain"/>
    <property type="match status" value="2"/>
</dbReference>
<dbReference type="Pfam" id="PF08447">
    <property type="entry name" value="PAS_3"/>
    <property type="match status" value="1"/>
</dbReference>
<dbReference type="SUPFAM" id="SSF55785">
    <property type="entry name" value="PYP-like sensor domain (PAS domain)"/>
    <property type="match status" value="2"/>
</dbReference>
<dbReference type="Gene3D" id="3.20.20.450">
    <property type="entry name" value="EAL domain"/>
    <property type="match status" value="1"/>
</dbReference>
<dbReference type="Pfam" id="PF00563">
    <property type="entry name" value="EAL"/>
    <property type="match status" value="1"/>
</dbReference>
<feature type="domain" description="EAL" evidence="3">
    <location>
        <begin position="463"/>
        <end position="716"/>
    </location>
</feature>
<dbReference type="RefSeq" id="WP_012874160.1">
    <property type="nucleotide sequence ID" value="NC_013525.1"/>
</dbReference>
<evidence type="ECO:0000259" key="1">
    <source>
        <dbReference type="PROSITE" id="PS50112"/>
    </source>
</evidence>
<dbReference type="SUPFAM" id="SSF141868">
    <property type="entry name" value="EAL domain-like"/>
    <property type="match status" value="1"/>
</dbReference>
<proteinExistence type="predicted"/>
<dbReference type="InterPro" id="IPR000160">
    <property type="entry name" value="GGDEF_dom"/>
</dbReference>
<protein>
    <submittedName>
        <fullName evidence="5">Diguanylate cyclase/phosphodiesterase with PAS/PAC sensor(S)</fullName>
    </submittedName>
</protein>
<dbReference type="PROSITE" id="PS50883">
    <property type="entry name" value="EAL"/>
    <property type="match status" value="1"/>
</dbReference>
<evidence type="ECO:0000259" key="2">
    <source>
        <dbReference type="PROSITE" id="PS50113"/>
    </source>
</evidence>
<dbReference type="HOGENOM" id="CLU_000445_70_20_0"/>
<dbReference type="CDD" id="cd00130">
    <property type="entry name" value="PAS"/>
    <property type="match status" value="2"/>
</dbReference>
<feature type="domain" description="PAS" evidence="1">
    <location>
        <begin position="44"/>
        <end position="115"/>
    </location>
</feature>
<dbReference type="CDD" id="cd01948">
    <property type="entry name" value="EAL"/>
    <property type="match status" value="1"/>
</dbReference>
<evidence type="ECO:0000313" key="6">
    <source>
        <dbReference type="Proteomes" id="UP000000323"/>
    </source>
</evidence>
<accession>D1CDW9</accession>
<dbReference type="InterPro" id="IPR000700">
    <property type="entry name" value="PAS-assoc_C"/>
</dbReference>
<keyword evidence="6" id="KW-1185">Reference proteome</keyword>
<dbReference type="eggNOG" id="COG5001">
    <property type="taxonomic scope" value="Bacteria"/>
</dbReference>
<feature type="domain" description="PAC" evidence="2">
    <location>
        <begin position="240"/>
        <end position="291"/>
    </location>
</feature>
<dbReference type="STRING" id="525904.Tter_0203"/>
<dbReference type="FunFam" id="3.30.70.270:FF:000001">
    <property type="entry name" value="Diguanylate cyclase domain protein"/>
    <property type="match status" value="1"/>
</dbReference>
<dbReference type="PROSITE" id="PS50113">
    <property type="entry name" value="PAC"/>
    <property type="match status" value="1"/>
</dbReference>
<evidence type="ECO:0000259" key="3">
    <source>
        <dbReference type="PROSITE" id="PS50883"/>
    </source>
</evidence>
<dbReference type="InterPro" id="IPR013767">
    <property type="entry name" value="PAS_fold"/>
</dbReference>
<dbReference type="NCBIfam" id="TIGR00254">
    <property type="entry name" value="GGDEF"/>
    <property type="match status" value="1"/>
</dbReference>
<dbReference type="InterPro" id="IPR029787">
    <property type="entry name" value="Nucleotide_cyclase"/>
</dbReference>
<name>D1CDW9_THET1</name>
<reference evidence="6" key="1">
    <citation type="journal article" date="2010" name="Stand. Genomic Sci.">
        <title>Complete genome sequence of 'Thermobaculum terrenum' type strain (YNP1).</title>
        <authorList>
            <person name="Kiss H."/>
            <person name="Cleland D."/>
            <person name="Lapidus A."/>
            <person name="Lucas S."/>
            <person name="Glavina Del Rio T."/>
            <person name="Nolan M."/>
            <person name="Tice H."/>
            <person name="Han C."/>
            <person name="Goodwin L."/>
            <person name="Pitluck S."/>
            <person name="Liolios K."/>
            <person name="Ivanova N."/>
            <person name="Mavromatis K."/>
            <person name="Ovchinnikova G."/>
            <person name="Pati A."/>
            <person name="Chen A."/>
            <person name="Palaniappan K."/>
            <person name="Land M."/>
            <person name="Hauser L."/>
            <person name="Chang Y."/>
            <person name="Jeffries C."/>
            <person name="Lu M."/>
            <person name="Brettin T."/>
            <person name="Detter J."/>
            <person name="Goker M."/>
            <person name="Tindall B."/>
            <person name="Beck B."/>
            <person name="McDermott T."/>
            <person name="Woyke T."/>
            <person name="Bristow J."/>
            <person name="Eisen J."/>
            <person name="Markowitz V."/>
            <person name="Hugenholtz P."/>
            <person name="Kyrpides N."/>
            <person name="Klenk H."/>
            <person name="Cheng J."/>
        </authorList>
    </citation>
    <scope>NUCLEOTIDE SEQUENCE [LARGE SCALE GENOMIC DNA]</scope>
    <source>
        <strain evidence="6">ATCC BAA-798 / YNP1</strain>
    </source>
</reference>
<dbReference type="InterPro" id="IPR001633">
    <property type="entry name" value="EAL_dom"/>
</dbReference>
<dbReference type="NCBIfam" id="TIGR00229">
    <property type="entry name" value="sensory_box"/>
    <property type="match status" value="1"/>
</dbReference>
<dbReference type="InterPro" id="IPR000014">
    <property type="entry name" value="PAS"/>
</dbReference>
<dbReference type="InterPro" id="IPR043128">
    <property type="entry name" value="Rev_trsase/Diguanyl_cyclase"/>
</dbReference>
<dbReference type="Gene3D" id="3.30.70.270">
    <property type="match status" value="1"/>
</dbReference>
<dbReference type="PROSITE" id="PS50887">
    <property type="entry name" value="GGDEF"/>
    <property type="match status" value="1"/>
</dbReference>
<gene>
    <name evidence="5" type="ordered locus">Tter_0203</name>
</gene>
<dbReference type="InterPro" id="IPR013655">
    <property type="entry name" value="PAS_fold_3"/>
</dbReference>
<dbReference type="PANTHER" id="PTHR44757:SF2">
    <property type="entry name" value="BIOFILM ARCHITECTURE MAINTENANCE PROTEIN MBAA"/>
    <property type="match status" value="1"/>
</dbReference>
<dbReference type="Proteomes" id="UP000000323">
    <property type="component" value="Chromosome 1"/>
</dbReference>
<dbReference type="EMBL" id="CP001825">
    <property type="protein sequence ID" value="ACZ41125.1"/>
    <property type="molecule type" value="Genomic_DNA"/>
</dbReference>
<organism evidence="5 6">
    <name type="scientific">Thermobaculum terrenum (strain ATCC BAA-798 / CCMEE 7001 / YNP1)</name>
    <dbReference type="NCBI Taxonomy" id="525904"/>
    <lineage>
        <taxon>Bacteria</taxon>
        <taxon>Bacillati</taxon>
        <taxon>Chloroflexota</taxon>
        <taxon>Chloroflexia</taxon>
        <taxon>Candidatus Thermobaculales</taxon>
        <taxon>Candidatus Thermobaculaceae</taxon>
        <taxon>Thermobaculum</taxon>
    </lineage>
</organism>
<sequence>MLQNEVLIIILLAVLGTATILGISASKRTRTSDKESSKLVSATALTHLEACLDAANIPMLIIDQNLSISYASKSLQNLINFVPKALIGASLLELIHREDQETAKELILQQNQAHEVSQADVKLRRAGDGWIRVRAYSGRLPSNLILMLIQDVSLTESLRVQLEIEHAKIEIAERVANLGLWERDTSTGQEVWSDQTFKIYGLKPGSLEPSYEYLLRIVHPDDRDRVDSAYRDSIKALSAYDVSYRILLPDSSIRVVHSKAQIVKGADSHLLLTGTVQDVTEQKVNEESLLRQALHDPLTGLPNRVMLGQQLEKLLASNRSRSIAVLFLDLDNFKAVNDNLGHQAGDSLLVAVARRLSANLRPTDFAARFGGDEFTVVVTKVKSIDYVVSIAKRIIESISQPFDIAGERVYTSTSIGIALCSSSEDSASSLLRKADIALYKSKSLGRGTYVIFDQSMEQEASEILELERNLRTAIQNDQFIVHYQPIVDAATGKVEMIEALLRWNSPNGILSPDKFIPIAEEVGLINTLGELVLNKACEQTAYLKATTGAKFITSINVSAKQLRQPHFTNNLESMLHKYDLQPKDVQLEITENALVEEVECITNALKEIKTLGIRIAIDDFGTGYSSLSYLRKLPIDLIKIDQSFVKMLPNDEEHRAIIYTIISLACSLDLEIIAEGVEEKSQREILLSMGCKFIQGNLISHPVDLESIKLILGHTSPK</sequence>
<dbReference type="OrthoDB" id="425396at2"/>
<dbReference type="SUPFAM" id="SSF55073">
    <property type="entry name" value="Nucleotide cyclase"/>
    <property type="match status" value="1"/>
</dbReference>
<dbReference type="InterPro" id="IPR035965">
    <property type="entry name" value="PAS-like_dom_sf"/>
</dbReference>
<dbReference type="SMART" id="SM00052">
    <property type="entry name" value="EAL"/>
    <property type="match status" value="1"/>
</dbReference>
<evidence type="ECO:0000313" key="5">
    <source>
        <dbReference type="EMBL" id="ACZ41125.1"/>
    </source>
</evidence>
<evidence type="ECO:0000259" key="4">
    <source>
        <dbReference type="PROSITE" id="PS50887"/>
    </source>
</evidence>
<dbReference type="KEGG" id="ttr:Tter_0203"/>
<dbReference type="PANTHER" id="PTHR44757">
    <property type="entry name" value="DIGUANYLATE CYCLASE DGCP"/>
    <property type="match status" value="1"/>
</dbReference>
<dbReference type="CDD" id="cd01949">
    <property type="entry name" value="GGDEF"/>
    <property type="match status" value="1"/>
</dbReference>
<dbReference type="GO" id="GO:0006355">
    <property type="term" value="P:regulation of DNA-templated transcription"/>
    <property type="evidence" value="ECO:0007669"/>
    <property type="project" value="InterPro"/>
</dbReference>
<dbReference type="AlphaFoldDB" id="D1CDW9"/>
<feature type="domain" description="GGDEF" evidence="4">
    <location>
        <begin position="321"/>
        <end position="454"/>
    </location>
</feature>
<dbReference type="Pfam" id="PF00990">
    <property type="entry name" value="GGDEF"/>
    <property type="match status" value="1"/>
</dbReference>